<dbReference type="CDD" id="cd05284">
    <property type="entry name" value="arabinose_DH_like"/>
    <property type="match status" value="1"/>
</dbReference>
<dbReference type="AlphaFoldDB" id="A0AAW3T4U5"/>
<dbReference type="EC" id="1.1.1.1" evidence="3"/>
<dbReference type="SUPFAM" id="SSF50129">
    <property type="entry name" value="GroES-like"/>
    <property type="match status" value="1"/>
</dbReference>
<dbReference type="Gene3D" id="3.40.50.720">
    <property type="entry name" value="NAD(P)-binding Rossmann-like Domain"/>
    <property type="match status" value="1"/>
</dbReference>
<dbReference type="InterPro" id="IPR036291">
    <property type="entry name" value="NAD(P)-bd_dom_sf"/>
</dbReference>
<organism evidence="11 12">
    <name type="scientific">Curtobacterium pusillum</name>
    <dbReference type="NCBI Taxonomy" id="69373"/>
    <lineage>
        <taxon>Bacteria</taxon>
        <taxon>Bacillati</taxon>
        <taxon>Actinomycetota</taxon>
        <taxon>Actinomycetes</taxon>
        <taxon>Micrococcales</taxon>
        <taxon>Microbacteriaceae</taxon>
        <taxon>Curtobacterium</taxon>
    </lineage>
</organism>
<comment type="cofactor">
    <cofactor evidence="1 9">
        <name>Zn(2+)</name>
        <dbReference type="ChEBI" id="CHEBI:29105"/>
    </cofactor>
</comment>
<accession>A0AAW3T4U5</accession>
<comment type="caution">
    <text evidence="11">The sequence shown here is derived from an EMBL/GenBank/DDBJ whole genome shotgun (WGS) entry which is preliminary data.</text>
</comment>
<dbReference type="InterPro" id="IPR020843">
    <property type="entry name" value="ER"/>
</dbReference>
<keyword evidence="6 11" id="KW-0560">Oxidoreductase</keyword>
<feature type="domain" description="Enoyl reductase (ER)" evidence="10">
    <location>
        <begin position="2"/>
        <end position="346"/>
    </location>
</feature>
<evidence type="ECO:0000256" key="9">
    <source>
        <dbReference type="RuleBase" id="RU361277"/>
    </source>
</evidence>
<evidence type="ECO:0000256" key="5">
    <source>
        <dbReference type="ARBA" id="ARBA00022833"/>
    </source>
</evidence>
<keyword evidence="5 9" id="KW-0862">Zinc</keyword>
<evidence type="ECO:0000313" key="11">
    <source>
        <dbReference type="EMBL" id="MBA8989457.1"/>
    </source>
</evidence>
<dbReference type="GO" id="GO:0004022">
    <property type="term" value="F:alcohol dehydrogenase (NAD+) activity"/>
    <property type="evidence" value="ECO:0007669"/>
    <property type="project" value="UniProtKB-EC"/>
</dbReference>
<dbReference type="RefSeq" id="WP_182515156.1">
    <property type="nucleotide sequence ID" value="NZ_JACGXP010000001.1"/>
</dbReference>
<evidence type="ECO:0000256" key="4">
    <source>
        <dbReference type="ARBA" id="ARBA00022723"/>
    </source>
</evidence>
<dbReference type="EMBL" id="JACGXP010000001">
    <property type="protein sequence ID" value="MBA8989457.1"/>
    <property type="molecule type" value="Genomic_DNA"/>
</dbReference>
<dbReference type="GO" id="GO:0008270">
    <property type="term" value="F:zinc ion binding"/>
    <property type="evidence" value="ECO:0007669"/>
    <property type="project" value="InterPro"/>
</dbReference>
<dbReference type="Pfam" id="PF08240">
    <property type="entry name" value="ADH_N"/>
    <property type="match status" value="1"/>
</dbReference>
<sequence length="356" mass="37180">MKALRYVEVGKPPVVVDIPTPTPGPGQVLVKVTAAGVCHSDDYVMGLPEKDYLEQQYPLPLTLGHEGVGVVHELGDGAVTALKVGDAVAVYGPWGCGYCHNCSQGRENYCTNAVELGIRPPGLGSQGSMAEYMLVDDPRHLVPLGDLDPVQNVALTDAGLTPYHAIKQSLPKLGAGTYAVVIGTGGLGHVGIQILKAVSGATVIALDVNEEKLALAKEVGADITIISDSDAAAKIMDATHGLGANAVFDFVGAKPTIPLALSVAAIEADVTIVGIGGGTAEFGFGSINYDAAVRIPYWGYRNELIEVLDLARAGKVSVEIQRYSLDESPKAYADLKEGTIRGRAVIVPESTERSGR</sequence>
<evidence type="ECO:0000259" key="10">
    <source>
        <dbReference type="SMART" id="SM00829"/>
    </source>
</evidence>
<evidence type="ECO:0000256" key="2">
    <source>
        <dbReference type="ARBA" id="ARBA00008072"/>
    </source>
</evidence>
<keyword evidence="4 9" id="KW-0479">Metal-binding</keyword>
<evidence type="ECO:0000256" key="8">
    <source>
        <dbReference type="ARBA" id="ARBA00049243"/>
    </source>
</evidence>
<comment type="catalytic activity">
    <reaction evidence="7">
        <text>a secondary alcohol + NAD(+) = a ketone + NADH + H(+)</text>
        <dbReference type="Rhea" id="RHEA:10740"/>
        <dbReference type="ChEBI" id="CHEBI:15378"/>
        <dbReference type="ChEBI" id="CHEBI:17087"/>
        <dbReference type="ChEBI" id="CHEBI:35681"/>
        <dbReference type="ChEBI" id="CHEBI:57540"/>
        <dbReference type="ChEBI" id="CHEBI:57945"/>
        <dbReference type="EC" id="1.1.1.1"/>
    </reaction>
</comment>
<comment type="catalytic activity">
    <reaction evidence="8">
        <text>a primary alcohol + NAD(+) = an aldehyde + NADH + H(+)</text>
        <dbReference type="Rhea" id="RHEA:10736"/>
        <dbReference type="ChEBI" id="CHEBI:15378"/>
        <dbReference type="ChEBI" id="CHEBI:15734"/>
        <dbReference type="ChEBI" id="CHEBI:17478"/>
        <dbReference type="ChEBI" id="CHEBI:57540"/>
        <dbReference type="ChEBI" id="CHEBI:57945"/>
        <dbReference type="EC" id="1.1.1.1"/>
    </reaction>
</comment>
<evidence type="ECO:0000313" key="12">
    <source>
        <dbReference type="Proteomes" id="UP000590225"/>
    </source>
</evidence>
<gene>
    <name evidence="11" type="ORF">FHW23_000689</name>
</gene>
<dbReference type="Pfam" id="PF00107">
    <property type="entry name" value="ADH_zinc_N"/>
    <property type="match status" value="1"/>
</dbReference>
<evidence type="ECO:0000256" key="3">
    <source>
        <dbReference type="ARBA" id="ARBA00013190"/>
    </source>
</evidence>
<evidence type="ECO:0000256" key="7">
    <source>
        <dbReference type="ARBA" id="ARBA00049164"/>
    </source>
</evidence>
<dbReference type="SUPFAM" id="SSF51735">
    <property type="entry name" value="NAD(P)-binding Rossmann-fold domains"/>
    <property type="match status" value="1"/>
</dbReference>
<dbReference type="InterPro" id="IPR002328">
    <property type="entry name" value="ADH_Zn_CS"/>
</dbReference>
<dbReference type="Gene3D" id="3.90.180.10">
    <property type="entry name" value="Medium-chain alcohol dehydrogenases, catalytic domain"/>
    <property type="match status" value="1"/>
</dbReference>
<dbReference type="PROSITE" id="PS00059">
    <property type="entry name" value="ADH_ZINC"/>
    <property type="match status" value="1"/>
</dbReference>
<dbReference type="InterPro" id="IPR011032">
    <property type="entry name" value="GroES-like_sf"/>
</dbReference>
<dbReference type="Proteomes" id="UP000590225">
    <property type="component" value="Unassembled WGS sequence"/>
</dbReference>
<dbReference type="PANTHER" id="PTHR42940:SF8">
    <property type="entry name" value="VACUOLAR PROTEIN SORTING-ASSOCIATED PROTEIN 11"/>
    <property type="match status" value="1"/>
</dbReference>
<dbReference type="InterPro" id="IPR013154">
    <property type="entry name" value="ADH-like_N"/>
</dbReference>
<evidence type="ECO:0000256" key="6">
    <source>
        <dbReference type="ARBA" id="ARBA00023002"/>
    </source>
</evidence>
<proteinExistence type="inferred from homology"/>
<comment type="similarity">
    <text evidence="2 9">Belongs to the zinc-containing alcohol dehydrogenase family.</text>
</comment>
<reference evidence="11 12" key="1">
    <citation type="submission" date="2020-07" db="EMBL/GenBank/DDBJ databases">
        <title>Above-ground endophytic microbial communities from plants in different locations in the United States.</title>
        <authorList>
            <person name="Frank C."/>
        </authorList>
    </citation>
    <scope>NUCLEOTIDE SEQUENCE [LARGE SCALE GENOMIC DNA]</scope>
    <source>
        <strain evidence="11 12">WPL5_2</strain>
    </source>
</reference>
<name>A0AAW3T4U5_9MICO</name>
<evidence type="ECO:0000256" key="1">
    <source>
        <dbReference type="ARBA" id="ARBA00001947"/>
    </source>
</evidence>
<dbReference type="PANTHER" id="PTHR42940">
    <property type="entry name" value="ALCOHOL DEHYDROGENASE 1-RELATED"/>
    <property type="match status" value="1"/>
</dbReference>
<dbReference type="InterPro" id="IPR013149">
    <property type="entry name" value="ADH-like_C"/>
</dbReference>
<protein>
    <recommendedName>
        <fullName evidence="3">alcohol dehydrogenase</fullName>
        <ecNumber evidence="3">1.1.1.1</ecNumber>
    </recommendedName>
</protein>
<dbReference type="SMART" id="SM00829">
    <property type="entry name" value="PKS_ER"/>
    <property type="match status" value="1"/>
</dbReference>